<comment type="cofactor">
    <cofactor evidence="16 17">
        <name>FMN</name>
        <dbReference type="ChEBI" id="CHEBI:58210"/>
    </cofactor>
</comment>
<comment type="similarity">
    <text evidence="16 17">Belongs to the NqrC family.</text>
</comment>
<dbReference type="PANTHER" id="PTHR37838:SF1">
    <property type="entry name" value="NA(+)-TRANSLOCATING NADH-QUINONE REDUCTASE SUBUNIT C"/>
    <property type="match status" value="1"/>
</dbReference>
<comment type="function">
    <text evidence="16">NQR complex catalyzes the reduction of ubiquinone-1 to ubiquinol by two successive reactions, coupled with the transport of Na(+) ions from the cytoplasm to the periplasm. NqrA to NqrE are probably involved in the second step, the conversion of ubisemiquinone to ubiquinol.</text>
</comment>
<dbReference type="NCBIfam" id="NF003749">
    <property type="entry name" value="PRK05346.1-5"/>
    <property type="match status" value="1"/>
</dbReference>
<feature type="domain" description="FMN-binding" evidence="20">
    <location>
        <begin position="154"/>
        <end position="252"/>
    </location>
</feature>
<feature type="chain" id="PRO_5023060273" description="Na(+)-translocating NADH-quinone reductase subunit C" evidence="19">
    <location>
        <begin position="28"/>
        <end position="296"/>
    </location>
</feature>
<keyword evidence="11 16" id="KW-0915">Sodium</keyword>
<keyword evidence="1 16" id="KW-0813">Transport</keyword>
<comment type="caution">
    <text evidence="21">The sequence shown here is derived from an EMBL/GenBank/DDBJ whole genome shotgun (WGS) entry which is preliminary data.</text>
</comment>
<accession>A0A5C6AAV4</accession>
<dbReference type="EC" id="7.2.1.1" evidence="16 17"/>
<keyword evidence="3" id="KW-0997">Cell inner membrane</keyword>
<keyword evidence="10 16" id="KW-0520">NAD</keyword>
<dbReference type="InterPro" id="IPR007329">
    <property type="entry name" value="FMN-bd"/>
</dbReference>
<evidence type="ECO:0000256" key="13">
    <source>
        <dbReference type="ARBA" id="ARBA00023075"/>
    </source>
</evidence>
<evidence type="ECO:0000256" key="8">
    <source>
        <dbReference type="ARBA" id="ARBA00022967"/>
    </source>
</evidence>
<keyword evidence="6 16" id="KW-0288">FMN</keyword>
<keyword evidence="9 16" id="KW-1133">Transmembrane helix</keyword>
<evidence type="ECO:0000313" key="21">
    <source>
        <dbReference type="EMBL" id="TWT96566.1"/>
    </source>
</evidence>
<keyword evidence="12 16" id="KW-0406">Ion transport</keyword>
<keyword evidence="5 16" id="KW-0285">Flavoprotein</keyword>
<dbReference type="PANTHER" id="PTHR37838">
    <property type="entry name" value="NA(+)-TRANSLOCATING NADH-QUINONE REDUCTASE SUBUNIT C"/>
    <property type="match status" value="1"/>
</dbReference>
<proteinExistence type="inferred from homology"/>
<dbReference type="EMBL" id="SJPM01000005">
    <property type="protein sequence ID" value="TWT96566.1"/>
    <property type="molecule type" value="Genomic_DNA"/>
</dbReference>
<evidence type="ECO:0000256" key="18">
    <source>
        <dbReference type="SAM" id="MobiDB-lite"/>
    </source>
</evidence>
<keyword evidence="7 16" id="KW-0812">Transmembrane</keyword>
<protein>
    <recommendedName>
        <fullName evidence="16 17">Na(+)-translocating NADH-quinone reductase subunit C</fullName>
        <shortName evidence="16 17">Na(+)-NQR subunit C</shortName>
        <shortName evidence="16 17">Na(+)-translocating NQR subunit C</shortName>
        <ecNumber evidence="16 17">7.2.1.1</ecNumber>
    </recommendedName>
    <alternativeName>
        <fullName evidence="16 17">NQR complex subunit C</fullName>
    </alternativeName>
    <alternativeName>
        <fullName evidence="16 17">NQR-1 subunit C</fullName>
    </alternativeName>
</protein>
<dbReference type="GO" id="GO:0016655">
    <property type="term" value="F:oxidoreductase activity, acting on NAD(P)H, quinone or similar compound as acceptor"/>
    <property type="evidence" value="ECO:0007669"/>
    <property type="project" value="UniProtKB-UniRule"/>
</dbReference>
<dbReference type="AlphaFoldDB" id="A0A5C6AAV4"/>
<keyword evidence="21" id="KW-0560">Oxidoreductase</keyword>
<evidence type="ECO:0000256" key="14">
    <source>
        <dbReference type="ARBA" id="ARBA00023136"/>
    </source>
</evidence>
<feature type="region of interest" description="Disordered" evidence="18">
    <location>
        <begin position="268"/>
        <end position="296"/>
    </location>
</feature>
<feature type="modified residue" description="FMN phosphoryl threonine" evidence="16">
    <location>
        <position position="235"/>
    </location>
</feature>
<evidence type="ECO:0000256" key="7">
    <source>
        <dbReference type="ARBA" id="ARBA00022692"/>
    </source>
</evidence>
<comment type="subunit">
    <text evidence="16 17">Composed of six subunits; NqrA, NqrB, NqrC, NqrD, NqrE and NqrF.</text>
</comment>
<evidence type="ECO:0000256" key="11">
    <source>
        <dbReference type="ARBA" id="ARBA00023053"/>
    </source>
</evidence>
<comment type="catalytic activity">
    <reaction evidence="16 17">
        <text>a ubiquinone + n Na(+)(in) + NADH + H(+) = a ubiquinol + n Na(+)(out) + NAD(+)</text>
        <dbReference type="Rhea" id="RHEA:47748"/>
        <dbReference type="Rhea" id="RHEA-COMP:9565"/>
        <dbReference type="Rhea" id="RHEA-COMP:9566"/>
        <dbReference type="ChEBI" id="CHEBI:15378"/>
        <dbReference type="ChEBI" id="CHEBI:16389"/>
        <dbReference type="ChEBI" id="CHEBI:17976"/>
        <dbReference type="ChEBI" id="CHEBI:29101"/>
        <dbReference type="ChEBI" id="CHEBI:57540"/>
        <dbReference type="ChEBI" id="CHEBI:57945"/>
        <dbReference type="EC" id="7.2.1.1"/>
    </reaction>
</comment>
<organism evidence="21 22">
    <name type="scientific">Neorhodopirellula pilleata</name>
    <dbReference type="NCBI Taxonomy" id="2714738"/>
    <lineage>
        <taxon>Bacteria</taxon>
        <taxon>Pseudomonadati</taxon>
        <taxon>Planctomycetota</taxon>
        <taxon>Planctomycetia</taxon>
        <taxon>Pirellulales</taxon>
        <taxon>Pirellulaceae</taxon>
        <taxon>Neorhodopirellula</taxon>
    </lineage>
</organism>
<dbReference type="Proteomes" id="UP000316213">
    <property type="component" value="Unassembled WGS sequence"/>
</dbReference>
<evidence type="ECO:0000256" key="4">
    <source>
        <dbReference type="ARBA" id="ARBA00022553"/>
    </source>
</evidence>
<dbReference type="PIRSF" id="PIRSF009437">
    <property type="entry name" value="NQR-1_subunit_C"/>
    <property type="match status" value="1"/>
</dbReference>
<dbReference type="GO" id="GO:0010181">
    <property type="term" value="F:FMN binding"/>
    <property type="evidence" value="ECO:0007669"/>
    <property type="project" value="UniProtKB-UniRule"/>
</dbReference>
<evidence type="ECO:0000256" key="12">
    <source>
        <dbReference type="ARBA" id="ARBA00023065"/>
    </source>
</evidence>
<evidence type="ECO:0000256" key="19">
    <source>
        <dbReference type="SAM" id="SignalP"/>
    </source>
</evidence>
<evidence type="ECO:0000256" key="1">
    <source>
        <dbReference type="ARBA" id="ARBA00022448"/>
    </source>
</evidence>
<comment type="caution">
    <text evidence="16">Lacks conserved residue(s) required for the propagation of feature annotation.</text>
</comment>
<keyword evidence="22" id="KW-1185">Reference proteome</keyword>
<dbReference type="RefSeq" id="WP_146578459.1">
    <property type="nucleotide sequence ID" value="NZ_SJPM01000005.1"/>
</dbReference>
<feature type="signal peptide" evidence="19">
    <location>
        <begin position="1"/>
        <end position="27"/>
    </location>
</feature>
<reference evidence="21 22" key="1">
    <citation type="submission" date="2019-02" db="EMBL/GenBank/DDBJ databases">
        <title>Deep-cultivation of Planctomycetes and their phenomic and genomic characterization uncovers novel biology.</title>
        <authorList>
            <person name="Wiegand S."/>
            <person name="Jogler M."/>
            <person name="Boedeker C."/>
            <person name="Pinto D."/>
            <person name="Vollmers J."/>
            <person name="Rivas-Marin E."/>
            <person name="Kohn T."/>
            <person name="Peeters S.H."/>
            <person name="Heuer A."/>
            <person name="Rast P."/>
            <person name="Oberbeckmann S."/>
            <person name="Bunk B."/>
            <person name="Jeske O."/>
            <person name="Meyerdierks A."/>
            <person name="Storesund J.E."/>
            <person name="Kallscheuer N."/>
            <person name="Luecker S."/>
            <person name="Lage O.M."/>
            <person name="Pohl T."/>
            <person name="Merkel B.J."/>
            <person name="Hornburger P."/>
            <person name="Mueller R.-W."/>
            <person name="Bruemmer F."/>
            <person name="Labrenz M."/>
            <person name="Spormann A.M."/>
            <person name="Op Den Camp H."/>
            <person name="Overmann J."/>
            <person name="Amann R."/>
            <person name="Jetten M.S.M."/>
            <person name="Mascher T."/>
            <person name="Medema M.H."/>
            <person name="Devos D.P."/>
            <person name="Kaster A.-K."/>
            <person name="Ovreas L."/>
            <person name="Rohde M."/>
            <person name="Galperin M.Y."/>
            <person name="Jogler C."/>
        </authorList>
    </citation>
    <scope>NUCLEOTIDE SEQUENCE [LARGE SCALE GENOMIC DNA]</scope>
    <source>
        <strain evidence="21 22">Pla100</strain>
    </source>
</reference>
<sequence precursor="true">MPPKDSLPGTILVATVLCVVCSLAVSAAAVALRPLQAANQKLDQQKNILDAAGIPINEFGKPASQLSRKEIDDLYTWVSEKMVDLDTGDYNTEVDPEKYDLAEFAVNPDTSIEIVNPTIDPGEDRRPKTMKVYFVRRPGSDQLRQVVLPIYGKGLWGTLYGYLALKSDLKTIQGITFYQHQETPGLGGEVDNPAWKAQWEGLQLYNEKGEPSAMVAKGPAPDTDPYAVDGLSGATITSRGVTNLVQYWASDEAYGPFLDKLAEEIKNGSTESSAAKADVKESAINTTANAGDATHG</sequence>
<keyword evidence="14 16" id="KW-0472">Membrane</keyword>
<dbReference type="HAMAP" id="MF_00427">
    <property type="entry name" value="NqrC"/>
    <property type="match status" value="1"/>
</dbReference>
<dbReference type="NCBIfam" id="TIGR01938">
    <property type="entry name" value="nqrC"/>
    <property type="match status" value="1"/>
</dbReference>
<keyword evidence="19" id="KW-0732">Signal</keyword>
<evidence type="ECO:0000259" key="20">
    <source>
        <dbReference type="SMART" id="SM00900"/>
    </source>
</evidence>
<evidence type="ECO:0000313" key="22">
    <source>
        <dbReference type="Proteomes" id="UP000316213"/>
    </source>
</evidence>
<dbReference type="SMART" id="SM00900">
    <property type="entry name" value="FMN_bind"/>
    <property type="match status" value="1"/>
</dbReference>
<evidence type="ECO:0000256" key="15">
    <source>
        <dbReference type="ARBA" id="ARBA00023201"/>
    </source>
</evidence>
<evidence type="ECO:0000256" key="16">
    <source>
        <dbReference type="HAMAP-Rule" id="MF_00427"/>
    </source>
</evidence>
<keyword evidence="15 16" id="KW-0739">Sodium transport</keyword>
<dbReference type="Pfam" id="PF04205">
    <property type="entry name" value="FMN_bind"/>
    <property type="match status" value="1"/>
</dbReference>
<evidence type="ECO:0000256" key="5">
    <source>
        <dbReference type="ARBA" id="ARBA00022630"/>
    </source>
</evidence>
<gene>
    <name evidence="16 21" type="primary">nqrC</name>
    <name evidence="21" type="ORF">Pla100_30490</name>
</gene>
<dbReference type="OrthoDB" id="9794010at2"/>
<keyword evidence="8 16" id="KW-1278">Translocase</keyword>
<keyword evidence="13 16" id="KW-0830">Ubiquinone</keyword>
<keyword evidence="4 16" id="KW-0597">Phosphoprotein</keyword>
<evidence type="ECO:0000256" key="6">
    <source>
        <dbReference type="ARBA" id="ARBA00022643"/>
    </source>
</evidence>
<evidence type="ECO:0000256" key="9">
    <source>
        <dbReference type="ARBA" id="ARBA00022989"/>
    </source>
</evidence>
<evidence type="ECO:0000256" key="2">
    <source>
        <dbReference type="ARBA" id="ARBA00022475"/>
    </source>
</evidence>
<comment type="subcellular location">
    <subcellularLocation>
        <location evidence="16">Cell membrane</location>
        <topology evidence="16">Single-pass membrane protein</topology>
    </subcellularLocation>
</comment>
<dbReference type="InterPro" id="IPR010204">
    <property type="entry name" value="NqrC"/>
</dbReference>
<dbReference type="GO" id="GO:0005886">
    <property type="term" value="C:plasma membrane"/>
    <property type="evidence" value="ECO:0007669"/>
    <property type="project" value="UniProtKB-SubCell"/>
</dbReference>
<name>A0A5C6AAV4_9BACT</name>
<evidence type="ECO:0000256" key="17">
    <source>
        <dbReference type="PIRNR" id="PIRNR009437"/>
    </source>
</evidence>
<evidence type="ECO:0000256" key="10">
    <source>
        <dbReference type="ARBA" id="ARBA00023027"/>
    </source>
</evidence>
<keyword evidence="2 16" id="KW-1003">Cell membrane</keyword>
<dbReference type="GO" id="GO:0006814">
    <property type="term" value="P:sodium ion transport"/>
    <property type="evidence" value="ECO:0007669"/>
    <property type="project" value="UniProtKB-UniRule"/>
</dbReference>
<evidence type="ECO:0000256" key="3">
    <source>
        <dbReference type="ARBA" id="ARBA00022519"/>
    </source>
</evidence>